<evidence type="ECO:0000313" key="3">
    <source>
        <dbReference type="Proteomes" id="UP000324222"/>
    </source>
</evidence>
<keyword evidence="3" id="KW-1185">Reference proteome</keyword>
<protein>
    <submittedName>
        <fullName evidence="2">Uncharacterized protein</fullName>
    </submittedName>
</protein>
<dbReference type="AlphaFoldDB" id="A0A5B7JF31"/>
<accession>A0A5B7JF31</accession>
<gene>
    <name evidence="2" type="ORF">E2C01_090577</name>
</gene>
<proteinExistence type="predicted"/>
<organism evidence="2 3">
    <name type="scientific">Portunus trituberculatus</name>
    <name type="common">Swimming crab</name>
    <name type="synonym">Neptunus trituberculatus</name>
    <dbReference type="NCBI Taxonomy" id="210409"/>
    <lineage>
        <taxon>Eukaryota</taxon>
        <taxon>Metazoa</taxon>
        <taxon>Ecdysozoa</taxon>
        <taxon>Arthropoda</taxon>
        <taxon>Crustacea</taxon>
        <taxon>Multicrustacea</taxon>
        <taxon>Malacostraca</taxon>
        <taxon>Eumalacostraca</taxon>
        <taxon>Eucarida</taxon>
        <taxon>Decapoda</taxon>
        <taxon>Pleocyemata</taxon>
        <taxon>Brachyura</taxon>
        <taxon>Eubrachyura</taxon>
        <taxon>Portunoidea</taxon>
        <taxon>Portunidae</taxon>
        <taxon>Portuninae</taxon>
        <taxon>Portunus</taxon>
    </lineage>
</organism>
<comment type="caution">
    <text evidence="2">The sequence shown here is derived from an EMBL/GenBank/DDBJ whole genome shotgun (WGS) entry which is preliminary data.</text>
</comment>
<sequence>MSRLDVASNHPASVTRSWHVERLSLYLLPPSSGNSPRPPEMPGTHRTITGFKTAPQVTWN</sequence>
<feature type="region of interest" description="Disordered" evidence="1">
    <location>
        <begin position="29"/>
        <end position="60"/>
    </location>
</feature>
<dbReference type="Proteomes" id="UP000324222">
    <property type="component" value="Unassembled WGS sequence"/>
</dbReference>
<evidence type="ECO:0000256" key="1">
    <source>
        <dbReference type="SAM" id="MobiDB-lite"/>
    </source>
</evidence>
<name>A0A5B7JF31_PORTR</name>
<dbReference type="EMBL" id="VSRR010101974">
    <property type="protein sequence ID" value="MPC95370.1"/>
    <property type="molecule type" value="Genomic_DNA"/>
</dbReference>
<evidence type="ECO:0000313" key="2">
    <source>
        <dbReference type="EMBL" id="MPC95370.1"/>
    </source>
</evidence>
<reference evidence="2 3" key="1">
    <citation type="submission" date="2019-05" db="EMBL/GenBank/DDBJ databases">
        <title>Another draft genome of Portunus trituberculatus and its Hox gene families provides insights of decapod evolution.</title>
        <authorList>
            <person name="Jeong J.-H."/>
            <person name="Song I."/>
            <person name="Kim S."/>
            <person name="Choi T."/>
            <person name="Kim D."/>
            <person name="Ryu S."/>
            <person name="Kim W."/>
        </authorList>
    </citation>
    <scope>NUCLEOTIDE SEQUENCE [LARGE SCALE GENOMIC DNA]</scope>
    <source>
        <tissue evidence="2">Muscle</tissue>
    </source>
</reference>